<dbReference type="AlphaFoldDB" id="A0A0F7TWP4"/>
<feature type="region of interest" description="Disordered" evidence="1">
    <location>
        <begin position="354"/>
        <end position="375"/>
    </location>
</feature>
<keyword evidence="3" id="KW-1185">Reference proteome</keyword>
<organism evidence="2 3">
    <name type="scientific">Penicillium brasilianum</name>
    <dbReference type="NCBI Taxonomy" id="104259"/>
    <lineage>
        <taxon>Eukaryota</taxon>
        <taxon>Fungi</taxon>
        <taxon>Dikarya</taxon>
        <taxon>Ascomycota</taxon>
        <taxon>Pezizomycotina</taxon>
        <taxon>Eurotiomycetes</taxon>
        <taxon>Eurotiomycetidae</taxon>
        <taxon>Eurotiales</taxon>
        <taxon>Aspergillaceae</taxon>
        <taxon>Penicillium</taxon>
    </lineage>
</organism>
<dbReference type="Gene3D" id="2.160.20.10">
    <property type="entry name" value="Single-stranded right-handed beta-helix, Pectin lyase-like"/>
    <property type="match status" value="1"/>
</dbReference>
<dbReference type="InterPro" id="IPR011050">
    <property type="entry name" value="Pectin_lyase_fold/virulence"/>
</dbReference>
<accession>A0A0F7TWP4</accession>
<sequence length="375" mass="40605">MAQLNGWFDVTDYGVDRTKRITHSDGIKRAIDAAKSAGGGNVWFPEGAYFLGNAGVELNCGNITLAGEGRSSTIHVTDWTSIPFPVDSPNITIRELSIVHDRDEVSAPFNPRNYPDTIRIVGPRASNVLLKNLHLECPTVGIRALEVGDSLTISQISGQQLKTGIEIEKARGNVNVNGVAFAPLWNNTAPVTKFQHDSLVAIKSIGNIAQSPIQFSNIVATHCKAGFLFTGEGDPDQIDPNLKINAASNTSCVTGIVIEGSPKALDVKNYVFYGLEGALSECAIHAYDDFGFLKVGQMTSLRCGANAIRIDRSHHDVLLDGLWLQNWDQSGRRFPAIESTSGTKVKVSKPHFYHTPDSTAHPDRPQISATGVVFE</sequence>
<dbReference type="InterPro" id="IPR012334">
    <property type="entry name" value="Pectin_lyas_fold"/>
</dbReference>
<dbReference type="Proteomes" id="UP000042958">
    <property type="component" value="Unassembled WGS sequence"/>
</dbReference>
<dbReference type="OrthoDB" id="1046782at2759"/>
<protein>
    <submittedName>
        <fullName evidence="2">Uncharacterized protein</fullName>
    </submittedName>
</protein>
<name>A0A0F7TWP4_PENBI</name>
<dbReference type="EMBL" id="CDHK01000010">
    <property type="protein sequence ID" value="CEJ61084.1"/>
    <property type="molecule type" value="Genomic_DNA"/>
</dbReference>
<gene>
    <name evidence="2" type="ORF">PMG11_09627</name>
</gene>
<reference evidence="3" key="1">
    <citation type="journal article" date="2015" name="Genome Announc.">
        <title>Draft genome sequence of the fungus Penicillium brasilianum MG11.</title>
        <authorList>
            <person name="Horn F."/>
            <person name="Linde J."/>
            <person name="Mattern D.J."/>
            <person name="Walther G."/>
            <person name="Guthke R."/>
            <person name="Brakhage A.A."/>
            <person name="Valiante V."/>
        </authorList>
    </citation>
    <scope>NUCLEOTIDE SEQUENCE [LARGE SCALE GENOMIC DNA]</scope>
    <source>
        <strain evidence="3">MG11</strain>
    </source>
</reference>
<evidence type="ECO:0000313" key="3">
    <source>
        <dbReference type="Proteomes" id="UP000042958"/>
    </source>
</evidence>
<proteinExistence type="predicted"/>
<evidence type="ECO:0000256" key="1">
    <source>
        <dbReference type="SAM" id="MobiDB-lite"/>
    </source>
</evidence>
<dbReference type="SUPFAM" id="SSF51126">
    <property type="entry name" value="Pectin lyase-like"/>
    <property type="match status" value="1"/>
</dbReference>
<evidence type="ECO:0000313" key="2">
    <source>
        <dbReference type="EMBL" id="CEJ61084.1"/>
    </source>
</evidence>